<evidence type="ECO:0008006" key="3">
    <source>
        <dbReference type="Google" id="ProtNLM"/>
    </source>
</evidence>
<gene>
    <name evidence="1" type="primary">yjcQ</name>
    <name evidence="1" type="ORF">J42TS3_33110</name>
</gene>
<dbReference type="Gene3D" id="1.10.10.10">
    <property type="entry name" value="Winged helix-like DNA-binding domain superfamily/Winged helix DNA-binding domain"/>
    <property type="match status" value="1"/>
</dbReference>
<evidence type="ECO:0000313" key="2">
    <source>
        <dbReference type="Proteomes" id="UP000679992"/>
    </source>
</evidence>
<keyword evidence="2" id="KW-1185">Reference proteome</keyword>
<accession>A0ABQ4ME53</accession>
<dbReference type="SUPFAM" id="SSF46785">
    <property type="entry name" value="Winged helix' DNA-binding domain"/>
    <property type="match status" value="1"/>
</dbReference>
<organism evidence="1 2">
    <name type="scientific">Paenibacillus vini</name>
    <dbReference type="NCBI Taxonomy" id="1476024"/>
    <lineage>
        <taxon>Bacteria</taxon>
        <taxon>Bacillati</taxon>
        <taxon>Bacillota</taxon>
        <taxon>Bacilli</taxon>
        <taxon>Bacillales</taxon>
        <taxon>Paenibacillaceae</taxon>
        <taxon>Paenibacillus</taxon>
    </lineage>
</organism>
<protein>
    <recommendedName>
        <fullName evidence="3">YjcQ protein</fullName>
    </recommendedName>
</protein>
<sequence length="96" mass="11133">MSMNKDKLRFAILKEINEGNTPLTEEDFGVSEDEFDNAVNYLSREDYIAGVFWADNRPLLLKIGPVITDKGEQYLKDNSMWGKAYKGLIEIRDWLK</sequence>
<dbReference type="InterPro" id="IPR018597">
    <property type="entry name" value="Phage_Tuc2009_YjcQ"/>
</dbReference>
<name>A0ABQ4ME53_9BACL</name>
<reference evidence="1 2" key="1">
    <citation type="submission" date="2021-03" db="EMBL/GenBank/DDBJ databases">
        <title>Antimicrobial resistance genes in bacteria isolated from Japanese honey, and their potential for conferring macrolide and lincosamide resistance in the American foulbrood pathogen Paenibacillus larvae.</title>
        <authorList>
            <person name="Okamoto M."/>
            <person name="Kumagai M."/>
            <person name="Kanamori H."/>
            <person name="Takamatsu D."/>
        </authorList>
    </citation>
    <scope>NUCLEOTIDE SEQUENCE [LARGE SCALE GENOMIC DNA]</scope>
    <source>
        <strain evidence="1 2">J42TS3</strain>
    </source>
</reference>
<dbReference type="EMBL" id="BOSL01000010">
    <property type="protein sequence ID" value="GIP54276.1"/>
    <property type="molecule type" value="Genomic_DNA"/>
</dbReference>
<proteinExistence type="predicted"/>
<evidence type="ECO:0000313" key="1">
    <source>
        <dbReference type="EMBL" id="GIP54276.1"/>
    </source>
</evidence>
<dbReference type="Pfam" id="PF09639">
    <property type="entry name" value="YjcQ"/>
    <property type="match status" value="1"/>
</dbReference>
<dbReference type="InterPro" id="IPR036390">
    <property type="entry name" value="WH_DNA-bd_sf"/>
</dbReference>
<dbReference type="InterPro" id="IPR036388">
    <property type="entry name" value="WH-like_DNA-bd_sf"/>
</dbReference>
<dbReference type="Proteomes" id="UP000679992">
    <property type="component" value="Unassembled WGS sequence"/>
</dbReference>
<comment type="caution">
    <text evidence="1">The sequence shown here is derived from an EMBL/GenBank/DDBJ whole genome shotgun (WGS) entry which is preliminary data.</text>
</comment>